<keyword evidence="1" id="KW-0472">Membrane</keyword>
<evidence type="ECO:0008006" key="6">
    <source>
        <dbReference type="Google" id="ProtNLM"/>
    </source>
</evidence>
<dbReference type="RefSeq" id="WP_008583545.1">
    <property type="nucleotide sequence ID" value="NZ_CP007035.1"/>
</dbReference>
<keyword evidence="1" id="KW-1133">Transmembrane helix</keyword>
<reference evidence="4 5" key="1">
    <citation type="submission" date="2013-12" db="EMBL/GenBank/DDBJ databases">
        <authorList>
            <consortium name="DOE Joint Genome Institute"/>
            <person name="Eisen J."/>
            <person name="Huntemann M."/>
            <person name="Han J."/>
            <person name="Chen A."/>
            <person name="Kyrpides N."/>
            <person name="Mavromatis K."/>
            <person name="Markowitz V."/>
            <person name="Palaniappan K."/>
            <person name="Ivanova N."/>
            <person name="Schaumberg A."/>
            <person name="Pati A."/>
            <person name="Liolios K."/>
            <person name="Nordberg H.P."/>
            <person name="Cantor M.N."/>
            <person name="Hua S.X."/>
            <person name="Woyke T."/>
        </authorList>
    </citation>
    <scope>NUCLEOTIDE SEQUENCE [LARGE SCALE GENOMIC DNA]</scope>
    <source>
        <strain evidence="5">DSM 19437</strain>
    </source>
</reference>
<evidence type="ECO:0000313" key="5">
    <source>
        <dbReference type="Proteomes" id="UP000003586"/>
    </source>
</evidence>
<dbReference type="AlphaFoldDB" id="W0F5W1"/>
<evidence type="ECO:0000259" key="3">
    <source>
        <dbReference type="Pfam" id="PF16344"/>
    </source>
</evidence>
<evidence type="ECO:0000259" key="2">
    <source>
        <dbReference type="Pfam" id="PF04773"/>
    </source>
</evidence>
<feature type="transmembrane region" description="Helical" evidence="1">
    <location>
        <begin position="87"/>
        <end position="108"/>
    </location>
</feature>
<proteinExistence type="predicted"/>
<dbReference type="Proteomes" id="UP000003586">
    <property type="component" value="Chromosome"/>
</dbReference>
<protein>
    <recommendedName>
        <fullName evidence="6">Anti-FecI sigma factor FecR</fullName>
    </recommendedName>
</protein>
<dbReference type="HOGENOM" id="CLU_050192_1_0_10"/>
<dbReference type="KEGG" id="nso:NIASO_03490"/>
<dbReference type="EMBL" id="CP007035">
    <property type="protein sequence ID" value="AHF17193.1"/>
    <property type="molecule type" value="Genomic_DNA"/>
</dbReference>
<dbReference type="InterPro" id="IPR006860">
    <property type="entry name" value="FecR"/>
</dbReference>
<gene>
    <name evidence="4" type="ORF">NIASO_03490</name>
</gene>
<dbReference type="InterPro" id="IPR032508">
    <property type="entry name" value="FecR_C"/>
</dbReference>
<keyword evidence="5" id="KW-1185">Reference proteome</keyword>
<dbReference type="Pfam" id="PF04773">
    <property type="entry name" value="FecR"/>
    <property type="match status" value="1"/>
</dbReference>
<dbReference type="Gene3D" id="2.60.120.1440">
    <property type="match status" value="1"/>
</dbReference>
<keyword evidence="1" id="KW-0812">Transmembrane</keyword>
<dbReference type="InterPro" id="IPR012373">
    <property type="entry name" value="Ferrdict_sens_TM"/>
</dbReference>
<accession>W0F5W1</accession>
<sequence>MISKSTAYYNGLIEGYLNGQCTPEQEKELWMYLSSSRSNKTILDQLQKKFDLDAVAPQLLDGGNSKRIFNKITEAMGRPGRIPKQGYIKWLGIAAMLVVLAGTIILFVSRAPGGGSAPQKLVKGDVPPGGNRGVMVLAGGARIDFEKITIGDSVKESGLVIAKTGEGEVRMRTAGNAVDTGEQPQMNTIQTPVGGQYKVTLSDGTTVWMNAGSVLKFPVTFTDTERSVQAEGELYFEVAKDAAHPFKVKTGEQVAEVLGTHFSVKSNANNAIVKTTLLEGRIRISGGTAQPRILEPGEASEFKAKTSELKVTVNKNPEEVTAWKNGYFLFDSTNFSTVQEQLEKWYDVTFLYAEVPQMQFFGKVPRNVPLSHVLKLMEMVGAIKFKIRGREVYVTNG</sequence>
<dbReference type="Gene3D" id="3.55.50.30">
    <property type="match status" value="1"/>
</dbReference>
<feature type="domain" description="FecR protein" evidence="2">
    <location>
        <begin position="188"/>
        <end position="282"/>
    </location>
</feature>
<name>W0F5W1_9BACT</name>
<organism evidence="4 5">
    <name type="scientific">Niabella soli DSM 19437</name>
    <dbReference type="NCBI Taxonomy" id="929713"/>
    <lineage>
        <taxon>Bacteria</taxon>
        <taxon>Pseudomonadati</taxon>
        <taxon>Bacteroidota</taxon>
        <taxon>Chitinophagia</taxon>
        <taxon>Chitinophagales</taxon>
        <taxon>Chitinophagaceae</taxon>
        <taxon>Niabella</taxon>
    </lineage>
</organism>
<dbReference type="PANTHER" id="PTHR30273:SF2">
    <property type="entry name" value="PROTEIN FECR"/>
    <property type="match status" value="1"/>
</dbReference>
<dbReference type="GO" id="GO:0016989">
    <property type="term" value="F:sigma factor antagonist activity"/>
    <property type="evidence" value="ECO:0007669"/>
    <property type="project" value="TreeGrafter"/>
</dbReference>
<dbReference type="OrthoDB" id="649666at2"/>
<dbReference type="Pfam" id="PF16344">
    <property type="entry name" value="FecR_C"/>
    <property type="match status" value="1"/>
</dbReference>
<feature type="domain" description="Protein FecR C-terminal" evidence="3">
    <location>
        <begin position="327"/>
        <end position="394"/>
    </location>
</feature>
<evidence type="ECO:0000256" key="1">
    <source>
        <dbReference type="SAM" id="Phobius"/>
    </source>
</evidence>
<dbReference type="STRING" id="929713.NIASO_03490"/>
<evidence type="ECO:0000313" key="4">
    <source>
        <dbReference type="EMBL" id="AHF17193.1"/>
    </source>
</evidence>
<dbReference type="eggNOG" id="COG3712">
    <property type="taxonomic scope" value="Bacteria"/>
</dbReference>
<dbReference type="PANTHER" id="PTHR30273">
    <property type="entry name" value="PERIPLASMIC SIGNAL SENSOR AND SIGMA FACTOR ACTIVATOR FECR-RELATED"/>
    <property type="match status" value="1"/>
</dbReference>